<reference evidence="3" key="1">
    <citation type="journal article" date="2019" name="Int. J. Syst. Evol. Microbiol.">
        <title>The Global Catalogue of Microorganisms (GCM) 10K type strain sequencing project: providing services to taxonomists for standard genome sequencing and annotation.</title>
        <authorList>
            <consortium name="The Broad Institute Genomics Platform"/>
            <consortium name="The Broad Institute Genome Sequencing Center for Infectious Disease"/>
            <person name="Wu L."/>
            <person name="Ma J."/>
        </authorList>
    </citation>
    <scope>NUCLEOTIDE SEQUENCE [LARGE SCALE GENOMIC DNA]</scope>
    <source>
        <strain evidence="3">CGMCC 1.15288</strain>
    </source>
</reference>
<keyword evidence="3" id="KW-1185">Reference proteome</keyword>
<dbReference type="Pfam" id="PF10592">
    <property type="entry name" value="AIPR"/>
    <property type="match status" value="1"/>
</dbReference>
<evidence type="ECO:0000313" key="2">
    <source>
        <dbReference type="EMBL" id="GGH55582.1"/>
    </source>
</evidence>
<protein>
    <recommendedName>
        <fullName evidence="1">Abortive phage infection protein C-terminal domain-containing protein</fullName>
    </recommendedName>
</protein>
<feature type="domain" description="Abortive phage infection protein C-terminal" evidence="1">
    <location>
        <begin position="255"/>
        <end position="496"/>
    </location>
</feature>
<sequence length="669" mass="76523">MAKNDKILIDGIIDERVEQSIPSNRRDEAFEFFVIEQILKDYDLSNEELSLGIVDGRNDGGIDAFYVFINGHLLVDLLTFPWPKAGCTVDVFIATCKHHDTFKQAPLDNLAASLTELFDFSVNSGELQGDYSDLVLEQREKLKSAYRKVSPRLTSFSTSFFYASRGNVAELGESIISRSNQIRQIAEEAFGKCKASFDFLGATELIEASRKIKNFSLELPYTKDISSGENLILLVKLKDYFNFINDDGKLRRYLFDSNVRDYMGLNSVNEDIRESLESDDEVEFWWLNNGVTILATGASTIGEIAQIQDIQIVNGLQTSESIFQYFSSGGADKCNRSVLVKVIVSNDSSVRDSIIRATNNQTTVETSALHATDKIQRDIEDILKQYEYYYERRTNYYKNQGITADKIVAPMYLAAGYMALVLRRPHQAISLKSKFMRDETTYNYIFSPNVDLKVWGIIAHVLKVIDSYLETKRPKKTTTEKFLKSRRYILAFVTVSKIFGTFNYSITDLLGLQPSALNEVTLDEVWTIVTETLPVTENKRPKLGYYSEIFKNAESVLKIKDISRMSNLEYLSIIPETKINNGKRGAISMELALEINEHLPEQPWRPRMHTRICRLFRISEREYFDAVHLLIEAGLRYRQKDGVVFDSNGEIIAFDKYRVDPITLKLKEM</sequence>
<name>A0ABQ1ZC17_9BACT</name>
<dbReference type="Proteomes" id="UP000600214">
    <property type="component" value="Unassembled WGS sequence"/>
</dbReference>
<accession>A0ABQ1ZC17</accession>
<dbReference type="RefSeq" id="WP_188939332.1">
    <property type="nucleotide sequence ID" value="NZ_BMIA01000009.1"/>
</dbReference>
<comment type="caution">
    <text evidence="2">The sequence shown here is derived from an EMBL/GenBank/DDBJ whole genome shotgun (WGS) entry which is preliminary data.</text>
</comment>
<gene>
    <name evidence="2" type="ORF">GCM10007423_63270</name>
</gene>
<evidence type="ECO:0000313" key="3">
    <source>
        <dbReference type="Proteomes" id="UP000600214"/>
    </source>
</evidence>
<organism evidence="2 3">
    <name type="scientific">Dyadobacter endophyticus</name>
    <dbReference type="NCBI Taxonomy" id="1749036"/>
    <lineage>
        <taxon>Bacteria</taxon>
        <taxon>Pseudomonadati</taxon>
        <taxon>Bacteroidota</taxon>
        <taxon>Cytophagia</taxon>
        <taxon>Cytophagales</taxon>
        <taxon>Spirosomataceae</taxon>
        <taxon>Dyadobacter</taxon>
    </lineage>
</organism>
<dbReference type="EMBL" id="BMIA01000009">
    <property type="protein sequence ID" value="GGH55582.1"/>
    <property type="molecule type" value="Genomic_DNA"/>
</dbReference>
<proteinExistence type="predicted"/>
<dbReference type="InterPro" id="IPR018891">
    <property type="entry name" value="AIPR_C"/>
</dbReference>
<evidence type="ECO:0000259" key="1">
    <source>
        <dbReference type="Pfam" id="PF10592"/>
    </source>
</evidence>